<dbReference type="InterPro" id="IPR011037">
    <property type="entry name" value="Pyrv_Knase-like_insert_dom_sf"/>
</dbReference>
<dbReference type="PANTHER" id="PTHR36930:SF1">
    <property type="entry name" value="MOSC DOMAIN-CONTAINING PROTEIN"/>
    <property type="match status" value="1"/>
</dbReference>
<dbReference type="HOGENOM" id="CLU_092690_0_0_1"/>
<dbReference type="eggNOG" id="ENOG502SNI2">
    <property type="taxonomic scope" value="Eukaryota"/>
</dbReference>
<dbReference type="InterPro" id="IPR005302">
    <property type="entry name" value="MoCF_Sase_C"/>
</dbReference>
<sequence>MSVLSVSVSGGHDFSKTPASNITLVQNLGVKGDAHFGTHVQHRSRLHIKPPPQNLRQVHLMPYEILSAVGVQPGQLGENVTTKGVDLLTLGKGTKLRFVDRNSSTANGPVVTVTGLRNPCPQIDKFRNGLQEHFVVRDANRAIVDRKAGIMGVVEAGGDIRPGMTIVVEPPAVFERLECSVFCLMRDVGLDIDTWFLPMSVGHPRGPRIKSLLTFQSM</sequence>
<evidence type="ECO:0000313" key="2">
    <source>
        <dbReference type="EMBL" id="EEQ33558.1"/>
    </source>
</evidence>
<dbReference type="Proteomes" id="UP000002035">
    <property type="component" value="Unassembled WGS sequence"/>
</dbReference>
<dbReference type="AlphaFoldDB" id="C5FUH4"/>
<organism evidence="2 3">
    <name type="scientific">Arthroderma otae (strain ATCC MYA-4605 / CBS 113480)</name>
    <name type="common">Microsporum canis</name>
    <dbReference type="NCBI Taxonomy" id="554155"/>
    <lineage>
        <taxon>Eukaryota</taxon>
        <taxon>Fungi</taxon>
        <taxon>Dikarya</taxon>
        <taxon>Ascomycota</taxon>
        <taxon>Pezizomycotina</taxon>
        <taxon>Eurotiomycetes</taxon>
        <taxon>Eurotiomycetidae</taxon>
        <taxon>Onygenales</taxon>
        <taxon>Arthrodermataceae</taxon>
        <taxon>Microsporum</taxon>
    </lineage>
</organism>
<dbReference type="STRING" id="554155.C5FUH4"/>
<evidence type="ECO:0000259" key="1">
    <source>
        <dbReference type="PROSITE" id="PS51340"/>
    </source>
</evidence>
<dbReference type="GO" id="GO:0030170">
    <property type="term" value="F:pyridoxal phosphate binding"/>
    <property type="evidence" value="ECO:0007669"/>
    <property type="project" value="InterPro"/>
</dbReference>
<dbReference type="VEuPathDB" id="FungiDB:MCYG_06377"/>
<reference evidence="3" key="1">
    <citation type="journal article" date="2012" name="MBio">
        <title>Comparative genome analysis of Trichophyton rubrum and related dermatophytes reveals candidate genes involved in infection.</title>
        <authorList>
            <person name="Martinez D.A."/>
            <person name="Oliver B.G."/>
            <person name="Graeser Y."/>
            <person name="Goldberg J.M."/>
            <person name="Li W."/>
            <person name="Martinez-Rossi N.M."/>
            <person name="Monod M."/>
            <person name="Shelest E."/>
            <person name="Barton R.C."/>
            <person name="Birch E."/>
            <person name="Brakhage A.A."/>
            <person name="Chen Z."/>
            <person name="Gurr S.J."/>
            <person name="Heiman D."/>
            <person name="Heitman J."/>
            <person name="Kosti I."/>
            <person name="Rossi A."/>
            <person name="Saif S."/>
            <person name="Samalova M."/>
            <person name="Saunders C.W."/>
            <person name="Shea T."/>
            <person name="Summerbell R.C."/>
            <person name="Xu J."/>
            <person name="Young S."/>
            <person name="Zeng Q."/>
            <person name="Birren B.W."/>
            <person name="Cuomo C.A."/>
            <person name="White T.C."/>
        </authorList>
    </citation>
    <scope>NUCLEOTIDE SEQUENCE [LARGE SCALE GENOMIC DNA]</scope>
    <source>
        <strain evidence="3">ATCC MYA-4605 / CBS 113480</strain>
    </source>
</reference>
<dbReference type="EMBL" id="DS995706">
    <property type="protein sequence ID" value="EEQ33558.1"/>
    <property type="molecule type" value="Genomic_DNA"/>
</dbReference>
<proteinExistence type="predicted"/>
<dbReference type="GeneID" id="9227293"/>
<feature type="domain" description="MOSC" evidence="1">
    <location>
        <begin position="17"/>
        <end position="169"/>
    </location>
</feature>
<dbReference type="OMA" id="RQVHLMP"/>
<dbReference type="Gene3D" id="2.40.33.20">
    <property type="entry name" value="PK beta-barrel domain-like"/>
    <property type="match status" value="1"/>
</dbReference>
<dbReference type="GO" id="GO:0003824">
    <property type="term" value="F:catalytic activity"/>
    <property type="evidence" value="ECO:0007669"/>
    <property type="project" value="InterPro"/>
</dbReference>
<dbReference type="PROSITE" id="PS51340">
    <property type="entry name" value="MOSC"/>
    <property type="match status" value="1"/>
</dbReference>
<evidence type="ECO:0000313" key="3">
    <source>
        <dbReference type="Proteomes" id="UP000002035"/>
    </source>
</evidence>
<name>C5FUH4_ARTOC</name>
<dbReference type="GO" id="GO:0030151">
    <property type="term" value="F:molybdenum ion binding"/>
    <property type="evidence" value="ECO:0007669"/>
    <property type="project" value="InterPro"/>
</dbReference>
<gene>
    <name evidence="2" type="ORF">MCYG_06377</name>
</gene>
<dbReference type="PANTHER" id="PTHR36930">
    <property type="entry name" value="METAL-SULFUR CLUSTER BIOSYNTHESIS PROTEINS YUAD-RELATED"/>
    <property type="match status" value="1"/>
</dbReference>
<dbReference type="RefSeq" id="XP_002844413.1">
    <property type="nucleotide sequence ID" value="XM_002844367.1"/>
</dbReference>
<dbReference type="Pfam" id="PF03473">
    <property type="entry name" value="MOSC"/>
    <property type="match status" value="1"/>
</dbReference>
<dbReference type="InterPro" id="IPR052716">
    <property type="entry name" value="MOSC_domain"/>
</dbReference>
<keyword evidence="3" id="KW-1185">Reference proteome</keyword>
<dbReference type="SUPFAM" id="SSF50800">
    <property type="entry name" value="PK beta-barrel domain-like"/>
    <property type="match status" value="1"/>
</dbReference>
<accession>C5FUH4</accession>
<protein>
    <submittedName>
        <fullName evidence="2">MOSC</fullName>
    </submittedName>
</protein>
<dbReference type="OrthoDB" id="14384at2759"/>